<evidence type="ECO:0000256" key="2">
    <source>
        <dbReference type="SAM" id="SignalP"/>
    </source>
</evidence>
<dbReference type="OrthoDB" id="1029065at2"/>
<keyword evidence="1" id="KW-0472">Membrane</keyword>
<keyword evidence="4" id="KW-1185">Reference proteome</keyword>
<feature type="signal peptide" evidence="2">
    <location>
        <begin position="1"/>
        <end position="27"/>
    </location>
</feature>
<feature type="transmembrane region" description="Helical" evidence="1">
    <location>
        <begin position="79"/>
        <end position="101"/>
    </location>
</feature>
<name>A0A1I2BI37_9BACT</name>
<feature type="transmembrane region" description="Helical" evidence="1">
    <location>
        <begin position="49"/>
        <end position="67"/>
    </location>
</feature>
<proteinExistence type="predicted"/>
<reference evidence="3 4" key="1">
    <citation type="submission" date="2016-10" db="EMBL/GenBank/DDBJ databases">
        <authorList>
            <person name="de Groot N.N."/>
        </authorList>
    </citation>
    <scope>NUCLEOTIDE SEQUENCE [LARGE SCALE GENOMIC DNA]</scope>
    <source>
        <strain evidence="3 4">DSM 26130</strain>
    </source>
</reference>
<organism evidence="3 4">
    <name type="scientific">Spirosoma endophyticum</name>
    <dbReference type="NCBI Taxonomy" id="662367"/>
    <lineage>
        <taxon>Bacteria</taxon>
        <taxon>Pseudomonadati</taxon>
        <taxon>Bacteroidota</taxon>
        <taxon>Cytophagia</taxon>
        <taxon>Cytophagales</taxon>
        <taxon>Cytophagaceae</taxon>
        <taxon>Spirosoma</taxon>
    </lineage>
</organism>
<accession>A0A1I2BI37</accession>
<protein>
    <recommendedName>
        <fullName evidence="5">DUF4134 domain-containing protein</fullName>
    </recommendedName>
</protein>
<dbReference type="STRING" id="662367.SAMN05216167_115107"/>
<dbReference type="EMBL" id="FOLQ01000015">
    <property type="protein sequence ID" value="SFE55729.1"/>
    <property type="molecule type" value="Genomic_DNA"/>
</dbReference>
<dbReference type="Pfam" id="PF13572">
    <property type="entry name" value="DUF4134"/>
    <property type="match status" value="2"/>
</dbReference>
<feature type="chain" id="PRO_5011773040" description="DUF4134 domain-containing protein" evidence="2">
    <location>
        <begin position="28"/>
        <end position="186"/>
    </location>
</feature>
<feature type="transmembrane region" description="Helical" evidence="1">
    <location>
        <begin position="160"/>
        <end position="178"/>
    </location>
</feature>
<feature type="transmembrane region" description="Helical" evidence="1">
    <location>
        <begin position="130"/>
        <end position="148"/>
    </location>
</feature>
<dbReference type="AlphaFoldDB" id="A0A1I2BI37"/>
<evidence type="ECO:0000313" key="4">
    <source>
        <dbReference type="Proteomes" id="UP000198598"/>
    </source>
</evidence>
<keyword evidence="2" id="KW-0732">Signal</keyword>
<evidence type="ECO:0000313" key="3">
    <source>
        <dbReference type="EMBL" id="SFE55729.1"/>
    </source>
</evidence>
<dbReference type="InterPro" id="IPR025408">
    <property type="entry name" value="DUF4134"/>
</dbReference>
<sequence length="186" mass="20242">MHNNWHRYTPSLLLLALLLIIALPALAGGADVSSATRQVSDVYKKFKPIGMWVAGICAVIGATEVFSKFSHGDHDAKRSLIIWSSAVFITALFPSVLDVIYRPHASSELASELGTSNTAIRNGWSHMTKIMFSFFGIYACLGAIAVYSRWQAGDPDTQRLALYWIGSLFFGGLVLGILESGIFGTL</sequence>
<keyword evidence="1" id="KW-0812">Transmembrane</keyword>
<dbReference type="Proteomes" id="UP000198598">
    <property type="component" value="Unassembled WGS sequence"/>
</dbReference>
<evidence type="ECO:0000256" key="1">
    <source>
        <dbReference type="SAM" id="Phobius"/>
    </source>
</evidence>
<gene>
    <name evidence="3" type="ORF">SAMN05216167_115107</name>
</gene>
<dbReference type="RefSeq" id="WP_093831978.1">
    <property type="nucleotide sequence ID" value="NZ_FOLQ01000015.1"/>
</dbReference>
<evidence type="ECO:0008006" key="5">
    <source>
        <dbReference type="Google" id="ProtNLM"/>
    </source>
</evidence>
<keyword evidence="1" id="KW-1133">Transmembrane helix</keyword>